<dbReference type="RefSeq" id="WP_301574300.1">
    <property type="nucleotide sequence ID" value="NZ_JAPWIE010000011.1"/>
</dbReference>
<sequence length="148" mass="16334">MSRRILRGFAPDQIAAHRVARNMSRGELARLIGVTTGAVGMWERGATTPQVDTLKKAADLLKVSMDEFIRIPPDERFLGDLRALRGLTQPQLATFLPVSMTTLAQLERGEAKLTDPVASSIAKALELPVNTVVEAYERVRSRPENTRP</sequence>
<dbReference type="PANTHER" id="PTHR46797:SF1">
    <property type="entry name" value="METHYLPHOSPHONATE SYNTHASE"/>
    <property type="match status" value="1"/>
</dbReference>
<evidence type="ECO:0000313" key="3">
    <source>
        <dbReference type="EMBL" id="MCZ4553633.1"/>
    </source>
</evidence>
<evidence type="ECO:0000256" key="1">
    <source>
        <dbReference type="ARBA" id="ARBA00023125"/>
    </source>
</evidence>
<dbReference type="PROSITE" id="PS50943">
    <property type="entry name" value="HTH_CROC1"/>
    <property type="match status" value="2"/>
</dbReference>
<proteinExistence type="predicted"/>
<keyword evidence="4" id="KW-1185">Reference proteome</keyword>
<dbReference type="Pfam" id="PF13560">
    <property type="entry name" value="HTH_31"/>
    <property type="match status" value="1"/>
</dbReference>
<dbReference type="Proteomes" id="UP001067235">
    <property type="component" value="Unassembled WGS sequence"/>
</dbReference>
<dbReference type="CDD" id="cd00093">
    <property type="entry name" value="HTH_XRE"/>
    <property type="match status" value="2"/>
</dbReference>
<dbReference type="InterPro" id="IPR010982">
    <property type="entry name" value="Lambda_DNA-bd_dom_sf"/>
</dbReference>
<gene>
    <name evidence="3" type="ORF">O4213_26840</name>
</gene>
<evidence type="ECO:0000259" key="2">
    <source>
        <dbReference type="PROSITE" id="PS50943"/>
    </source>
</evidence>
<dbReference type="Pfam" id="PF01381">
    <property type="entry name" value="HTH_3"/>
    <property type="match status" value="1"/>
</dbReference>
<dbReference type="Gene3D" id="1.10.260.40">
    <property type="entry name" value="lambda repressor-like DNA-binding domains"/>
    <property type="match status" value="2"/>
</dbReference>
<evidence type="ECO:0000313" key="4">
    <source>
        <dbReference type="Proteomes" id="UP001067235"/>
    </source>
</evidence>
<name>A0ABT4N2Z1_GORRU</name>
<reference evidence="3" key="1">
    <citation type="submission" date="2022-12" db="EMBL/GenBank/DDBJ databases">
        <authorList>
            <person name="Krivoruchko A.V."/>
            <person name="Elkin A."/>
        </authorList>
    </citation>
    <scope>NUCLEOTIDE SEQUENCE</scope>
    <source>
        <strain evidence="3">IEGM 1388</strain>
    </source>
</reference>
<protein>
    <submittedName>
        <fullName evidence="3">Helix-turn-helix transcriptional regulator</fullName>
    </submittedName>
</protein>
<dbReference type="SUPFAM" id="SSF47413">
    <property type="entry name" value="lambda repressor-like DNA-binding domains"/>
    <property type="match status" value="2"/>
</dbReference>
<dbReference type="InterPro" id="IPR001387">
    <property type="entry name" value="Cro/C1-type_HTH"/>
</dbReference>
<dbReference type="EMBL" id="JAPWIE010000011">
    <property type="protein sequence ID" value="MCZ4553633.1"/>
    <property type="molecule type" value="Genomic_DNA"/>
</dbReference>
<feature type="domain" description="HTH cro/C1-type" evidence="2">
    <location>
        <begin position="81"/>
        <end position="132"/>
    </location>
</feature>
<keyword evidence="1" id="KW-0238">DNA-binding</keyword>
<dbReference type="PANTHER" id="PTHR46797">
    <property type="entry name" value="HTH-TYPE TRANSCRIPTIONAL REGULATOR"/>
    <property type="match status" value="1"/>
</dbReference>
<dbReference type="InterPro" id="IPR050807">
    <property type="entry name" value="TransReg_Diox_bact_type"/>
</dbReference>
<comment type="caution">
    <text evidence="3">The sequence shown here is derived from an EMBL/GenBank/DDBJ whole genome shotgun (WGS) entry which is preliminary data.</text>
</comment>
<dbReference type="SMART" id="SM00530">
    <property type="entry name" value="HTH_XRE"/>
    <property type="match status" value="2"/>
</dbReference>
<organism evidence="3 4">
    <name type="scientific">Gordonia rubripertincta</name>
    <name type="common">Rhodococcus corallinus</name>
    <dbReference type="NCBI Taxonomy" id="36822"/>
    <lineage>
        <taxon>Bacteria</taxon>
        <taxon>Bacillati</taxon>
        <taxon>Actinomycetota</taxon>
        <taxon>Actinomycetes</taxon>
        <taxon>Mycobacteriales</taxon>
        <taxon>Gordoniaceae</taxon>
        <taxon>Gordonia</taxon>
    </lineage>
</organism>
<accession>A0ABT4N2Z1</accession>
<feature type="domain" description="HTH cro/C1-type" evidence="2">
    <location>
        <begin position="14"/>
        <end position="68"/>
    </location>
</feature>